<feature type="transmembrane region" description="Helical" evidence="2">
    <location>
        <begin position="15"/>
        <end position="34"/>
    </location>
</feature>
<dbReference type="GO" id="GO:0016301">
    <property type="term" value="F:kinase activity"/>
    <property type="evidence" value="ECO:0007669"/>
    <property type="project" value="UniProtKB-KW"/>
</dbReference>
<evidence type="ECO:0000259" key="3">
    <source>
        <dbReference type="Pfam" id="PF14501"/>
    </source>
</evidence>
<dbReference type="SUPFAM" id="SSF55874">
    <property type="entry name" value="ATPase domain of HSP90 chaperone/DNA topoisomerase II/histidine kinase"/>
    <property type="match status" value="1"/>
</dbReference>
<sequence>MYEKLLHLKQNNRKMLLNLIYALITAALMCVILMRYKLLIIPALAILLFVFLTRINQTERKLSVTTTLLSISLNYIVNFISAFLAAAVFGLCNLKISGGTEILNSACVTSLQLLLSYQLFRIRRLKNGMPFLTKIGSSEGVLISLILICSFICISNVYFSELCFFMFLISFILLGSVFAFVWWQNCLTKNYLEKLKSNEFQQLQGTLEEQQEEIHRLKESNDQLAKLIHKDNKLIPAMELAVKEYLEQSESEKYSERNSEGHMLLEELRSIFDERADALKSFSFCQKALPVSGVFQIDSLLRYMYCKAQGADIQLEFTSYASMQYLTENIISTSDLRTILADLLENAIIAVKSSNAKNRKILIVLEVVNQSYEIEIYDSGIPFKRKTIHCLGKRNNTTHAADGGSGIGLPTVLETLRYYKASFYIQEFRNVNDAFTKKVSIKFDGLNQCIAQTDSKEIINIIPAAYYLDVQANEKLIS</sequence>
<protein>
    <submittedName>
        <fullName evidence="4">HAMP domain-containing histidine kinase</fullName>
    </submittedName>
</protein>
<keyword evidence="4" id="KW-0808">Transferase</keyword>
<keyword evidence="4" id="KW-0418">Kinase</keyword>
<dbReference type="InterPro" id="IPR032834">
    <property type="entry name" value="NatK-like_C"/>
</dbReference>
<gene>
    <name evidence="4" type="ORF">H6X83_01985</name>
</gene>
<dbReference type="Pfam" id="PF14501">
    <property type="entry name" value="HATPase_c_5"/>
    <property type="match status" value="1"/>
</dbReference>
<keyword evidence="2" id="KW-1133">Transmembrane helix</keyword>
<dbReference type="RefSeq" id="WP_212507509.1">
    <property type="nucleotide sequence ID" value="NZ_CP060696.1"/>
</dbReference>
<dbReference type="AlphaFoldDB" id="A0A7G9WID4"/>
<organism evidence="4 5">
    <name type="scientific">Caproicibacterium amylolyticum</name>
    <dbReference type="NCBI Taxonomy" id="2766537"/>
    <lineage>
        <taxon>Bacteria</taxon>
        <taxon>Bacillati</taxon>
        <taxon>Bacillota</taxon>
        <taxon>Clostridia</taxon>
        <taxon>Eubacteriales</taxon>
        <taxon>Oscillospiraceae</taxon>
        <taxon>Caproicibacterium</taxon>
    </lineage>
</organism>
<proteinExistence type="predicted"/>
<feature type="transmembrane region" description="Helical" evidence="2">
    <location>
        <begin position="165"/>
        <end position="183"/>
    </location>
</feature>
<dbReference type="KEGG" id="caml:H6X83_01985"/>
<feature type="transmembrane region" description="Helical" evidence="2">
    <location>
        <begin position="68"/>
        <end position="90"/>
    </location>
</feature>
<keyword evidence="1" id="KW-0175">Coiled coil</keyword>
<dbReference type="EMBL" id="CP060696">
    <property type="protein sequence ID" value="QNO18446.1"/>
    <property type="molecule type" value="Genomic_DNA"/>
</dbReference>
<feature type="domain" description="Sensor histidine kinase NatK-like C-terminal" evidence="3">
    <location>
        <begin position="334"/>
        <end position="441"/>
    </location>
</feature>
<keyword evidence="2" id="KW-0812">Transmembrane</keyword>
<keyword evidence="2" id="KW-0472">Membrane</keyword>
<accession>A0A7G9WID4</accession>
<evidence type="ECO:0000313" key="4">
    <source>
        <dbReference type="EMBL" id="QNO18446.1"/>
    </source>
</evidence>
<evidence type="ECO:0000313" key="5">
    <source>
        <dbReference type="Proteomes" id="UP000516046"/>
    </source>
</evidence>
<reference evidence="4 5" key="1">
    <citation type="submission" date="2020-08" db="EMBL/GenBank/DDBJ databases">
        <authorList>
            <person name="Ren C."/>
            <person name="Gu Y."/>
            <person name="Xu Y."/>
        </authorList>
    </citation>
    <scope>NUCLEOTIDE SEQUENCE [LARGE SCALE GENOMIC DNA]</scope>
    <source>
        <strain evidence="4 5">LBM18003</strain>
    </source>
</reference>
<dbReference type="Gene3D" id="3.30.565.10">
    <property type="entry name" value="Histidine kinase-like ATPase, C-terminal domain"/>
    <property type="match status" value="1"/>
</dbReference>
<dbReference type="Proteomes" id="UP000516046">
    <property type="component" value="Chromosome"/>
</dbReference>
<keyword evidence="5" id="KW-1185">Reference proteome</keyword>
<evidence type="ECO:0000256" key="1">
    <source>
        <dbReference type="SAM" id="Coils"/>
    </source>
</evidence>
<feature type="transmembrane region" description="Helical" evidence="2">
    <location>
        <begin position="40"/>
        <end position="56"/>
    </location>
</feature>
<evidence type="ECO:0000256" key="2">
    <source>
        <dbReference type="SAM" id="Phobius"/>
    </source>
</evidence>
<feature type="transmembrane region" description="Helical" evidence="2">
    <location>
        <begin position="141"/>
        <end position="159"/>
    </location>
</feature>
<feature type="coiled-coil region" evidence="1">
    <location>
        <begin position="193"/>
        <end position="227"/>
    </location>
</feature>
<name>A0A7G9WID4_9FIRM</name>
<dbReference type="InterPro" id="IPR036890">
    <property type="entry name" value="HATPase_C_sf"/>
</dbReference>